<keyword evidence="1" id="KW-0378">Hydrolase</keyword>
<evidence type="ECO:0000256" key="2">
    <source>
        <dbReference type="ARBA" id="ARBA00022963"/>
    </source>
</evidence>
<keyword evidence="5" id="KW-1185">Reference proteome</keyword>
<dbReference type="GO" id="GO:0019369">
    <property type="term" value="P:arachidonate metabolic process"/>
    <property type="evidence" value="ECO:0007669"/>
    <property type="project" value="TreeGrafter"/>
</dbReference>
<dbReference type="SUPFAM" id="SSF52151">
    <property type="entry name" value="FabD/lysophospholipase-like"/>
    <property type="match status" value="1"/>
</dbReference>
<keyword evidence="2" id="KW-0443">Lipid metabolism</keyword>
<gene>
    <name evidence="4" type="ORF">C7212DRAFT_348316</name>
</gene>
<dbReference type="InterPro" id="IPR016035">
    <property type="entry name" value="Acyl_Trfase/lysoPLipase"/>
</dbReference>
<dbReference type="OrthoDB" id="194358at2759"/>
<feature type="region of interest" description="Disordered" evidence="3">
    <location>
        <begin position="580"/>
        <end position="600"/>
    </location>
</feature>
<proteinExistence type="predicted"/>
<dbReference type="GO" id="GO:0016020">
    <property type="term" value="C:membrane"/>
    <property type="evidence" value="ECO:0007669"/>
    <property type="project" value="TreeGrafter"/>
</dbReference>
<evidence type="ECO:0000313" key="4">
    <source>
        <dbReference type="EMBL" id="PWW72160.1"/>
    </source>
</evidence>
<reference evidence="4 5" key="1">
    <citation type="submission" date="2018-03" db="EMBL/GenBank/DDBJ databases">
        <title>Genomes of Pezizomycetes fungi and the evolution of truffles.</title>
        <authorList>
            <person name="Murat C."/>
            <person name="Payen T."/>
            <person name="Noel B."/>
            <person name="Kuo A."/>
            <person name="Martin F.M."/>
        </authorList>
    </citation>
    <scope>NUCLEOTIDE SEQUENCE [LARGE SCALE GENOMIC DNA]</scope>
    <source>
        <strain evidence="4">091103-1</strain>
    </source>
</reference>
<dbReference type="GO" id="GO:0016042">
    <property type="term" value="P:lipid catabolic process"/>
    <property type="evidence" value="ECO:0007669"/>
    <property type="project" value="UniProtKB-KW"/>
</dbReference>
<evidence type="ECO:0000313" key="5">
    <source>
        <dbReference type="Proteomes" id="UP000246991"/>
    </source>
</evidence>
<sequence>MSLSKHSEWLDFANNPQRTTFQEANRLEALALHEFPNPNVPAPSLLSLVGGCHKSVIMRKLVAPMRYPSSQACGIHIHPHLPTLNHGNPILLADCPISGNLYITSYNSNCHEISQWSLSWSASLTVGEELAPAFLARSLLLRLLMPFSHVLCFYTADHGGLQGLAETMQALMDKGQGSNLSSLIAPKPFVIWENDEILAYADLIASHTTITEPFSFVKASRLQIKPPIAGIRLLCMDGGGVQRVLPLKASQQIKNHVAELAGFHSPIQDFFDVAYGTSSGYQLAQSAVSSSRVAVGDVARCTSAASWFFSPMSLPGVETFQDGGLRHNNPVNIALWELLKIWPESPGITDMVLSLGTGLSSSDAKAAGPWGILGDGFISHLYHSFMSSLDGERTWVELHNRLPKALSQRYFRCNMGFSTTEPQINDLKARHLLNNASINQVECATKIRKAEWLNANTFYFELDGLLAYTKGQYECLGYISCSRKMTHQKMLLKKITSQTAFFLVGGKPLTHFQAPEDHLLYCQPIKFSVQDLSQELTIDICSSCTEKMAISWFLSSMMQIIQDPSLGAVFNTTTTLKRKTTNDIHGGPKAKYSRPPYYQI</sequence>
<dbReference type="PANTHER" id="PTHR24185">
    <property type="entry name" value="CALCIUM-INDEPENDENT PHOSPHOLIPASE A2-GAMMA"/>
    <property type="match status" value="1"/>
</dbReference>
<evidence type="ECO:0008006" key="6">
    <source>
        <dbReference type="Google" id="ProtNLM"/>
    </source>
</evidence>
<organism evidence="4 5">
    <name type="scientific">Tuber magnatum</name>
    <name type="common">white Piedmont truffle</name>
    <dbReference type="NCBI Taxonomy" id="42249"/>
    <lineage>
        <taxon>Eukaryota</taxon>
        <taxon>Fungi</taxon>
        <taxon>Dikarya</taxon>
        <taxon>Ascomycota</taxon>
        <taxon>Pezizomycotina</taxon>
        <taxon>Pezizomycetes</taxon>
        <taxon>Pezizales</taxon>
        <taxon>Tuberaceae</taxon>
        <taxon>Tuber</taxon>
    </lineage>
</organism>
<evidence type="ECO:0000256" key="1">
    <source>
        <dbReference type="ARBA" id="ARBA00022801"/>
    </source>
</evidence>
<dbReference type="EMBL" id="PYWC01000116">
    <property type="protein sequence ID" value="PWW72160.1"/>
    <property type="molecule type" value="Genomic_DNA"/>
</dbReference>
<evidence type="ECO:0000256" key="3">
    <source>
        <dbReference type="SAM" id="MobiDB-lite"/>
    </source>
</evidence>
<dbReference type="Proteomes" id="UP000246991">
    <property type="component" value="Unassembled WGS sequence"/>
</dbReference>
<dbReference type="PANTHER" id="PTHR24185:SF1">
    <property type="entry name" value="CALCIUM-INDEPENDENT PHOSPHOLIPASE A2-GAMMA"/>
    <property type="match status" value="1"/>
</dbReference>
<dbReference type="Gene3D" id="3.40.1090.10">
    <property type="entry name" value="Cytosolic phospholipase A2 catalytic domain"/>
    <property type="match status" value="2"/>
</dbReference>
<name>A0A317SEV5_9PEZI</name>
<comment type="caution">
    <text evidence="4">The sequence shown here is derived from an EMBL/GenBank/DDBJ whole genome shotgun (WGS) entry which is preliminary data.</text>
</comment>
<dbReference type="GO" id="GO:0047499">
    <property type="term" value="F:calcium-independent phospholipase A2 activity"/>
    <property type="evidence" value="ECO:0007669"/>
    <property type="project" value="TreeGrafter"/>
</dbReference>
<keyword evidence="2" id="KW-0442">Lipid degradation</keyword>
<protein>
    <recommendedName>
        <fullName evidence="6">FabD/lysophospholipase-like protein</fullName>
    </recommendedName>
</protein>
<dbReference type="STRING" id="42249.A0A317SEV5"/>
<accession>A0A317SEV5</accession>
<dbReference type="AlphaFoldDB" id="A0A317SEV5"/>
<dbReference type="CDD" id="cd07199">
    <property type="entry name" value="Pat17_PNPLA8_PNPLA9_like"/>
    <property type="match status" value="1"/>
</dbReference>